<sequence length="421" mass="45938">MSHFSEQQRPAMRRKSSAQNLLSSFKTSNSSSSTSIPPPLALAQATSVASSYSSVGNGATPTTATPLREWDAQSLHSDVALAAAASGSPQITQGMSVEYLRELVNKRILTLTYLRSLHEGRSHWFHTIQISRADLDRVFNNNVMKRRTSRFAVLALSLSSLLDINQPQDLLRSLLNMVTEHDQAKEEGDKSKMRIFKSRNQRRGTNAGIPEFAGSFSESSDATYLFTPHIPFALDYHETLMSLIDVLSEVYNKIAKLLGPSPFHSQSNMMGPLGQLTPLPGVSYLFTGENMSMTAPTSYFQQTARQASSVNFSQVSGPGYDQSVSSSLWGIANASLTSGPAFGGGLSSPPATNWTPSLGEMVLKIDSKLKKITGMLLKDLDDLARNGIRDELASLDPLLRNIRGPQENQPGANRGYEYDAI</sequence>
<gene>
    <name evidence="2" type="ORF">CC1G_11515</name>
</gene>
<evidence type="ECO:0000313" key="2">
    <source>
        <dbReference type="EMBL" id="EAU88092.1"/>
    </source>
</evidence>
<dbReference type="InParanoid" id="A8NHB6"/>
<dbReference type="VEuPathDB" id="FungiDB:CC1G_11515"/>
<reference evidence="2 3" key="1">
    <citation type="journal article" date="2010" name="Proc. Natl. Acad. Sci. U.S.A.">
        <title>Insights into evolution of multicellular fungi from the assembled chromosomes of the mushroom Coprinopsis cinerea (Coprinus cinereus).</title>
        <authorList>
            <person name="Stajich J.E."/>
            <person name="Wilke S.K."/>
            <person name="Ahren D."/>
            <person name="Au C.H."/>
            <person name="Birren B.W."/>
            <person name="Borodovsky M."/>
            <person name="Burns C."/>
            <person name="Canback B."/>
            <person name="Casselton L.A."/>
            <person name="Cheng C.K."/>
            <person name="Deng J."/>
            <person name="Dietrich F.S."/>
            <person name="Fargo D.C."/>
            <person name="Farman M.L."/>
            <person name="Gathman A.C."/>
            <person name="Goldberg J."/>
            <person name="Guigo R."/>
            <person name="Hoegger P.J."/>
            <person name="Hooker J.B."/>
            <person name="Huggins A."/>
            <person name="James T.Y."/>
            <person name="Kamada T."/>
            <person name="Kilaru S."/>
            <person name="Kodira C."/>
            <person name="Kues U."/>
            <person name="Kupfer D."/>
            <person name="Kwan H.S."/>
            <person name="Lomsadze A."/>
            <person name="Li W."/>
            <person name="Lilly W.W."/>
            <person name="Ma L.J."/>
            <person name="Mackey A.J."/>
            <person name="Manning G."/>
            <person name="Martin F."/>
            <person name="Muraguchi H."/>
            <person name="Natvig D.O."/>
            <person name="Palmerini H."/>
            <person name="Ramesh M.A."/>
            <person name="Rehmeyer C.J."/>
            <person name="Roe B.A."/>
            <person name="Shenoy N."/>
            <person name="Stanke M."/>
            <person name="Ter-Hovhannisyan V."/>
            <person name="Tunlid A."/>
            <person name="Velagapudi R."/>
            <person name="Vision T.J."/>
            <person name="Zeng Q."/>
            <person name="Zolan M.E."/>
            <person name="Pukkila P.J."/>
        </authorList>
    </citation>
    <scope>NUCLEOTIDE SEQUENCE [LARGE SCALE GENOMIC DNA]</scope>
    <source>
        <strain evidence="3">Okayama-7 / 130 / ATCC MYA-4618 / FGSC 9003</strain>
    </source>
</reference>
<dbReference type="OMA" id="FHTIMIT"/>
<evidence type="ECO:0000313" key="3">
    <source>
        <dbReference type="Proteomes" id="UP000001861"/>
    </source>
</evidence>
<dbReference type="PANTHER" id="PTHR37332">
    <property type="entry name" value="EXPRESSED PROTEIN"/>
    <property type="match status" value="1"/>
</dbReference>
<dbReference type="RefSeq" id="XP_001833730.1">
    <property type="nucleotide sequence ID" value="XM_001833678.2"/>
</dbReference>
<dbReference type="AlphaFoldDB" id="A8NHB6"/>
<dbReference type="Proteomes" id="UP000001861">
    <property type="component" value="Unassembled WGS sequence"/>
</dbReference>
<feature type="region of interest" description="Disordered" evidence="1">
    <location>
        <begin position="1"/>
        <end position="38"/>
    </location>
</feature>
<dbReference type="GeneID" id="6010230"/>
<proteinExistence type="predicted"/>
<organism evidence="2 3">
    <name type="scientific">Coprinopsis cinerea (strain Okayama-7 / 130 / ATCC MYA-4618 / FGSC 9003)</name>
    <name type="common">Inky cap fungus</name>
    <name type="synonym">Hormographiella aspergillata</name>
    <dbReference type="NCBI Taxonomy" id="240176"/>
    <lineage>
        <taxon>Eukaryota</taxon>
        <taxon>Fungi</taxon>
        <taxon>Dikarya</taxon>
        <taxon>Basidiomycota</taxon>
        <taxon>Agaricomycotina</taxon>
        <taxon>Agaricomycetes</taxon>
        <taxon>Agaricomycetidae</taxon>
        <taxon>Agaricales</taxon>
        <taxon>Agaricineae</taxon>
        <taxon>Psathyrellaceae</taxon>
        <taxon>Coprinopsis</taxon>
    </lineage>
</organism>
<comment type="caution">
    <text evidence="2">The sequence shown here is derived from an EMBL/GenBank/DDBJ whole genome shotgun (WGS) entry which is preliminary data.</text>
</comment>
<dbReference type="OrthoDB" id="14339at2759"/>
<dbReference type="eggNOG" id="ENOG502S1UN">
    <property type="taxonomic scope" value="Eukaryota"/>
</dbReference>
<keyword evidence="3" id="KW-1185">Reference proteome</keyword>
<feature type="region of interest" description="Disordered" evidence="1">
    <location>
        <begin position="402"/>
        <end position="421"/>
    </location>
</feature>
<protein>
    <submittedName>
        <fullName evidence="2">Uncharacterized protein</fullName>
    </submittedName>
</protein>
<evidence type="ECO:0000256" key="1">
    <source>
        <dbReference type="SAM" id="MobiDB-lite"/>
    </source>
</evidence>
<dbReference type="KEGG" id="cci:CC1G_11515"/>
<name>A8NHB6_COPC7</name>
<dbReference type="PANTHER" id="PTHR37332:SF1">
    <property type="entry name" value="ELMO DOMAIN-CONTAINING PROTEIN"/>
    <property type="match status" value="1"/>
</dbReference>
<accession>A8NHB6</accession>
<dbReference type="EMBL" id="AACS02000002">
    <property type="protein sequence ID" value="EAU88092.1"/>
    <property type="molecule type" value="Genomic_DNA"/>
</dbReference>
<feature type="compositionally biased region" description="Low complexity" evidence="1">
    <location>
        <begin position="20"/>
        <end position="35"/>
    </location>
</feature>